<dbReference type="RefSeq" id="WP_220610616.1">
    <property type="nucleotide sequence ID" value="NZ_CP080598.1"/>
</dbReference>
<dbReference type="Gene3D" id="3.40.50.720">
    <property type="entry name" value="NAD(P)-binding Rossmann-like Domain"/>
    <property type="match status" value="1"/>
</dbReference>
<name>A0ABX8X230_9CYAN</name>
<dbReference type="PANTHER" id="PTHR42879">
    <property type="entry name" value="3-OXOACYL-(ACYL-CARRIER-PROTEIN) REDUCTASE"/>
    <property type="match status" value="1"/>
</dbReference>
<evidence type="ECO:0000256" key="1">
    <source>
        <dbReference type="ARBA" id="ARBA00006484"/>
    </source>
</evidence>
<accession>A0ABX8X230</accession>
<gene>
    <name evidence="2" type="ORF">K2F26_05210</name>
</gene>
<dbReference type="CDD" id="cd05344">
    <property type="entry name" value="BKR_like_SDR_like"/>
    <property type="match status" value="1"/>
</dbReference>
<organism evidence="2 3">
    <name type="scientific">Sphaerospermopsis torques-reginae ITEP-024</name>
    <dbReference type="NCBI Taxonomy" id="984208"/>
    <lineage>
        <taxon>Bacteria</taxon>
        <taxon>Bacillati</taxon>
        <taxon>Cyanobacteriota</taxon>
        <taxon>Cyanophyceae</taxon>
        <taxon>Nostocales</taxon>
        <taxon>Aphanizomenonaceae</taxon>
        <taxon>Sphaerospermopsis</taxon>
        <taxon>Sphaerospermopsis torques-reginae</taxon>
    </lineage>
</organism>
<keyword evidence="3" id="KW-1185">Reference proteome</keyword>
<protein>
    <submittedName>
        <fullName evidence="2">SDR family oxidoreductase</fullName>
    </submittedName>
</protein>
<proteinExistence type="inferred from homology"/>
<sequence>MDLGLSGKTALVTASSRGIGRAIAEGLAEEGCQVIICSRNEENLFKAAQQISAKTQQPITPIQVDLSQKTSIQQLLERITNQFEKIDILVNNVGGPPLNYHYELTAQDWQKSFELTFMSQVTISEYLIPIMKKNHGGRIIFITSVAVKQPGILIANAHRASVAVYAKTLSNELGGDNILVNTICPSFTVTDQYYDVVDEQARRKGISPEQVMEEWMKSVPLKRPASTTEVANLAVFLASEKASYITGTCIQVDGGFVRSLF</sequence>
<dbReference type="InterPro" id="IPR050259">
    <property type="entry name" value="SDR"/>
</dbReference>
<evidence type="ECO:0000313" key="3">
    <source>
        <dbReference type="Proteomes" id="UP000826540"/>
    </source>
</evidence>
<dbReference type="Proteomes" id="UP000826540">
    <property type="component" value="Chromosome"/>
</dbReference>
<dbReference type="PRINTS" id="PR00081">
    <property type="entry name" value="GDHRDH"/>
</dbReference>
<dbReference type="InterPro" id="IPR002347">
    <property type="entry name" value="SDR_fam"/>
</dbReference>
<dbReference type="SUPFAM" id="SSF51735">
    <property type="entry name" value="NAD(P)-binding Rossmann-fold domains"/>
    <property type="match status" value="1"/>
</dbReference>
<dbReference type="Pfam" id="PF13561">
    <property type="entry name" value="adh_short_C2"/>
    <property type="match status" value="1"/>
</dbReference>
<comment type="similarity">
    <text evidence="1">Belongs to the short-chain dehydrogenases/reductases (SDR) family.</text>
</comment>
<dbReference type="InterPro" id="IPR036291">
    <property type="entry name" value="NAD(P)-bd_dom_sf"/>
</dbReference>
<dbReference type="PANTHER" id="PTHR42879:SF6">
    <property type="entry name" value="NADPH-DEPENDENT REDUCTASE BACG"/>
    <property type="match status" value="1"/>
</dbReference>
<evidence type="ECO:0000313" key="2">
    <source>
        <dbReference type="EMBL" id="QYX32762.1"/>
    </source>
</evidence>
<reference evidence="2 3" key="1">
    <citation type="journal article" date="2022" name="J. Am. Chem. Soc.">
        <title>Biosynthesis of Guanitoxin Enables Global Environmental Detection in Freshwater Cyanobacteria.</title>
        <authorList>
            <person name="Lima S.T."/>
            <person name="Fallon T.R."/>
            <person name="Cordoza J.L."/>
            <person name="Chekan J.R."/>
            <person name="Delbaje E."/>
            <person name="Hopiavuori A.R."/>
            <person name="Alvarenga D.O."/>
            <person name="Wood S.M."/>
            <person name="Luhavaya H."/>
            <person name="Baumgartner J.T."/>
            <person name="Dorr F.A."/>
            <person name="Etchegaray A."/>
            <person name="Pinto E."/>
            <person name="McKinnie S.M.K."/>
            <person name="Fiore M.F."/>
            <person name="Moore B.S."/>
        </authorList>
    </citation>
    <scope>NUCLEOTIDE SEQUENCE [LARGE SCALE GENOMIC DNA]</scope>
    <source>
        <strain evidence="2 3">ITEP-024</strain>
    </source>
</reference>
<dbReference type="EMBL" id="CP080598">
    <property type="protein sequence ID" value="QYX32762.1"/>
    <property type="molecule type" value="Genomic_DNA"/>
</dbReference>